<gene>
    <name evidence="6" type="primary">lysR</name>
    <name evidence="6" type="ORF">GCM10007907_33880</name>
</gene>
<comment type="similarity">
    <text evidence="1">Belongs to the LysR transcriptional regulatory family.</text>
</comment>
<dbReference type="Gene3D" id="1.10.10.10">
    <property type="entry name" value="Winged helix-like DNA-binding domain superfamily/Winged helix DNA-binding domain"/>
    <property type="match status" value="1"/>
</dbReference>
<keyword evidence="7" id="KW-1185">Reference proteome</keyword>
<protein>
    <submittedName>
        <fullName evidence="6">LysR family transcriptional regulator</fullName>
    </submittedName>
</protein>
<dbReference type="RefSeq" id="WP_284197673.1">
    <property type="nucleotide sequence ID" value="NZ_BSOG01000005.1"/>
</dbReference>
<evidence type="ECO:0000256" key="1">
    <source>
        <dbReference type="ARBA" id="ARBA00009437"/>
    </source>
</evidence>
<reference evidence="7" key="1">
    <citation type="journal article" date="2019" name="Int. J. Syst. Evol. Microbiol.">
        <title>The Global Catalogue of Microorganisms (GCM) 10K type strain sequencing project: providing services to taxonomists for standard genome sequencing and annotation.</title>
        <authorList>
            <consortium name="The Broad Institute Genomics Platform"/>
            <consortium name="The Broad Institute Genome Sequencing Center for Infectious Disease"/>
            <person name="Wu L."/>
            <person name="Ma J."/>
        </authorList>
    </citation>
    <scope>NUCLEOTIDE SEQUENCE [LARGE SCALE GENOMIC DNA]</scope>
    <source>
        <strain evidence="7">NBRC 110044</strain>
    </source>
</reference>
<dbReference type="PROSITE" id="PS50931">
    <property type="entry name" value="HTH_LYSR"/>
    <property type="match status" value="1"/>
</dbReference>
<accession>A0ABQ5YKW2</accession>
<proteinExistence type="inferred from homology"/>
<dbReference type="PANTHER" id="PTHR30427:SF1">
    <property type="entry name" value="TRANSCRIPTIONAL ACTIVATOR PROTEIN LYSR"/>
    <property type="match status" value="1"/>
</dbReference>
<dbReference type="InterPro" id="IPR005119">
    <property type="entry name" value="LysR_subst-bd"/>
</dbReference>
<dbReference type="Gene3D" id="3.40.190.290">
    <property type="match status" value="1"/>
</dbReference>
<dbReference type="PANTHER" id="PTHR30427">
    <property type="entry name" value="TRANSCRIPTIONAL ACTIVATOR PROTEIN LYSR"/>
    <property type="match status" value="1"/>
</dbReference>
<dbReference type="Pfam" id="PF00126">
    <property type="entry name" value="HTH_1"/>
    <property type="match status" value="1"/>
</dbReference>
<name>A0ABQ5YKW2_9NEIS</name>
<dbReference type="EMBL" id="BSOG01000005">
    <property type="protein sequence ID" value="GLR14598.1"/>
    <property type="molecule type" value="Genomic_DNA"/>
</dbReference>
<evidence type="ECO:0000313" key="6">
    <source>
        <dbReference type="EMBL" id="GLR14598.1"/>
    </source>
</evidence>
<dbReference type="NCBIfam" id="NF008239">
    <property type="entry name" value="PRK11013.1"/>
    <property type="match status" value="1"/>
</dbReference>
<dbReference type="InterPro" id="IPR036388">
    <property type="entry name" value="WH-like_DNA-bd_sf"/>
</dbReference>
<feature type="domain" description="HTH lysR-type" evidence="5">
    <location>
        <begin position="5"/>
        <end position="62"/>
    </location>
</feature>
<dbReference type="InterPro" id="IPR036390">
    <property type="entry name" value="WH_DNA-bd_sf"/>
</dbReference>
<evidence type="ECO:0000259" key="5">
    <source>
        <dbReference type="PROSITE" id="PS50931"/>
    </source>
</evidence>
<dbReference type="Pfam" id="PF03466">
    <property type="entry name" value="LysR_substrate"/>
    <property type="match status" value="1"/>
</dbReference>
<evidence type="ECO:0000256" key="2">
    <source>
        <dbReference type="ARBA" id="ARBA00023015"/>
    </source>
</evidence>
<keyword evidence="3" id="KW-0238">DNA-binding</keyword>
<dbReference type="SUPFAM" id="SSF46785">
    <property type="entry name" value="Winged helix' DNA-binding domain"/>
    <property type="match status" value="1"/>
</dbReference>
<evidence type="ECO:0000256" key="3">
    <source>
        <dbReference type="ARBA" id="ARBA00023125"/>
    </source>
</evidence>
<dbReference type="InterPro" id="IPR000847">
    <property type="entry name" value="LysR_HTH_N"/>
</dbReference>
<organism evidence="6 7">
    <name type="scientific">Chitinimonas prasina</name>
    <dbReference type="NCBI Taxonomy" id="1434937"/>
    <lineage>
        <taxon>Bacteria</taxon>
        <taxon>Pseudomonadati</taxon>
        <taxon>Pseudomonadota</taxon>
        <taxon>Betaproteobacteria</taxon>
        <taxon>Neisseriales</taxon>
        <taxon>Chitinibacteraceae</taxon>
        <taxon>Chitinimonas</taxon>
    </lineage>
</organism>
<dbReference type="SUPFAM" id="SSF53850">
    <property type="entry name" value="Periplasmic binding protein-like II"/>
    <property type="match status" value="1"/>
</dbReference>
<sequence>MPEPISHRLIEIFRTVMSTGNVTEAARLMHSSQPTLSRELARLEDILGYALFSRSKGRLQATAQALALYAEIQRSYQGLDQVISTARQLGRGEQGHLSILSLPALTHALLPAACARFLASHPGVQLSITPQESPLLEAWLSGQRFDLGLTEHHDTPPGTHAQPLLQADEVCVLPAGHPLLHKPVLTPADFAGQAYISLSAQDPYRILLDQVFADQGIARQQRVETHSAVAICAMVSEGIGLSIINPLTALAFASERLQLRRFSISIPYRLGLVLPEHRPATPLLPRFVAALAHSADDIQARLAQAVCPP</sequence>
<evidence type="ECO:0000313" key="7">
    <source>
        <dbReference type="Proteomes" id="UP001156706"/>
    </source>
</evidence>
<dbReference type="PRINTS" id="PR00039">
    <property type="entry name" value="HTHLYSR"/>
</dbReference>
<evidence type="ECO:0000256" key="4">
    <source>
        <dbReference type="ARBA" id="ARBA00023163"/>
    </source>
</evidence>
<keyword evidence="4" id="KW-0804">Transcription</keyword>
<keyword evidence="2" id="KW-0805">Transcription regulation</keyword>
<dbReference type="Proteomes" id="UP001156706">
    <property type="component" value="Unassembled WGS sequence"/>
</dbReference>
<comment type="caution">
    <text evidence="6">The sequence shown here is derived from an EMBL/GenBank/DDBJ whole genome shotgun (WGS) entry which is preliminary data.</text>
</comment>